<protein>
    <recommendedName>
        <fullName evidence="3">Multidrug export protein MepA</fullName>
    </recommendedName>
</protein>
<accession>A0A6S6R3L3</accession>
<proteinExistence type="inferred from homology"/>
<dbReference type="InterPro" id="IPR051327">
    <property type="entry name" value="MATE_MepA_subfamily"/>
</dbReference>
<evidence type="ECO:0000256" key="1">
    <source>
        <dbReference type="ARBA" id="ARBA00004651"/>
    </source>
</evidence>
<keyword evidence="9" id="KW-0046">Antibiotic resistance</keyword>
<dbReference type="InterPro" id="IPR048279">
    <property type="entry name" value="MdtK-like"/>
</dbReference>
<keyword evidence="8" id="KW-0472">Membrane</keyword>
<dbReference type="Pfam" id="PF01554">
    <property type="entry name" value="MatE"/>
    <property type="match status" value="2"/>
</dbReference>
<evidence type="ECO:0000256" key="2">
    <source>
        <dbReference type="ARBA" id="ARBA00008417"/>
    </source>
</evidence>
<dbReference type="InterPro" id="IPR045070">
    <property type="entry name" value="MATE_MepA-like"/>
</dbReference>
<dbReference type="Proteomes" id="UP000515561">
    <property type="component" value="Chromosome"/>
</dbReference>
<dbReference type="InterPro" id="IPR002528">
    <property type="entry name" value="MATE_fam"/>
</dbReference>
<dbReference type="GO" id="GO:0005886">
    <property type="term" value="C:plasma membrane"/>
    <property type="evidence" value="ECO:0007669"/>
    <property type="project" value="UniProtKB-SubCell"/>
</dbReference>
<dbReference type="KEGG" id="acel:acsn021_35180"/>
<dbReference type="GO" id="GO:0015297">
    <property type="term" value="F:antiporter activity"/>
    <property type="evidence" value="ECO:0007669"/>
    <property type="project" value="InterPro"/>
</dbReference>
<sequence>MHIQLSDHFTYGKLIKFTLPSIAMMIFTSIYSVVDGFFVSNFAGKTPFAAINLIMPVLMILGTVGFMFGTGGTALVAKTYGEGEKEKANRYFSLFVYVAFAIGLVLAILGFIFIRPIASVLGAEGDLLDNCVIYARIILVALPFFVLQVMFQSFFVAAEKPQLGLVMSISSGVTNIILDAVLVLLLPQELKLSGAAIATTMAQIVGGVIPLFYFFRKNGSILRLGKTSYDGKAILQACTNGSSEFMSNISMSIIGILYNLQLIKYVGENGIAAYGVMMYVSMIFSAAFVGFSIGAAPVISYHDGAKNYAELKGLLRKSLILIGTFGVCMVISAELLAAPLSKIFVGYNAELFDLTVSGFRIFSLSFGFMGFGIFASGFFTALNDGLTSALISFLRTLVIQSGSIMLLPMIWGIDGIWISVVVAEFMAVVLGTIFLIVKRKKYNY</sequence>
<keyword evidence="11" id="KW-1185">Reference proteome</keyword>
<dbReference type="GO" id="GO:0042910">
    <property type="term" value="F:xenobiotic transmembrane transporter activity"/>
    <property type="evidence" value="ECO:0007669"/>
    <property type="project" value="InterPro"/>
</dbReference>
<evidence type="ECO:0000313" key="11">
    <source>
        <dbReference type="Proteomes" id="UP000515561"/>
    </source>
</evidence>
<dbReference type="RefSeq" id="WP_184092341.1">
    <property type="nucleotide sequence ID" value="NZ_AP023367.1"/>
</dbReference>
<keyword evidence="7" id="KW-1133">Transmembrane helix</keyword>
<evidence type="ECO:0000256" key="7">
    <source>
        <dbReference type="ARBA" id="ARBA00022989"/>
    </source>
</evidence>
<name>A0A6S6R3L3_9FIRM</name>
<keyword evidence="5" id="KW-1003">Cell membrane</keyword>
<comment type="subcellular location">
    <subcellularLocation>
        <location evidence="1">Cell membrane</location>
        <topology evidence="1">Multi-pass membrane protein</topology>
    </subcellularLocation>
</comment>
<gene>
    <name evidence="10" type="ORF">acsn021_35180</name>
</gene>
<reference evidence="10 11" key="1">
    <citation type="journal article" date="2016" name="Int. J. Syst. Evol. Microbiol.">
        <title>Descriptions of Anaerotaenia torta gen. nov., sp. nov. and Anaerocolumna cellulosilytica gen. nov., sp. nov. isolated from a methanogenic reactor of cattle waste.</title>
        <authorList>
            <person name="Uek A."/>
            <person name="Ohtaki Y."/>
            <person name="Kaku N."/>
            <person name="Ueki K."/>
        </authorList>
    </citation>
    <scope>NUCLEOTIDE SEQUENCE [LARGE SCALE GENOMIC DNA]</scope>
    <source>
        <strain evidence="10 11">SN021</strain>
    </source>
</reference>
<evidence type="ECO:0000256" key="6">
    <source>
        <dbReference type="ARBA" id="ARBA00022692"/>
    </source>
</evidence>
<dbReference type="PANTHER" id="PTHR43823:SF3">
    <property type="entry name" value="MULTIDRUG EXPORT PROTEIN MEPA"/>
    <property type="match status" value="1"/>
</dbReference>
<evidence type="ECO:0000256" key="5">
    <source>
        <dbReference type="ARBA" id="ARBA00022475"/>
    </source>
</evidence>
<dbReference type="PIRSF" id="PIRSF006603">
    <property type="entry name" value="DinF"/>
    <property type="match status" value="1"/>
</dbReference>
<dbReference type="PANTHER" id="PTHR43823">
    <property type="entry name" value="SPORULATION PROTEIN YKVU"/>
    <property type="match status" value="1"/>
</dbReference>
<dbReference type="CDD" id="cd13143">
    <property type="entry name" value="MATE_MepA_like"/>
    <property type="match status" value="1"/>
</dbReference>
<dbReference type="AlphaFoldDB" id="A0A6S6R3L3"/>
<keyword evidence="6" id="KW-0812">Transmembrane</keyword>
<evidence type="ECO:0000256" key="4">
    <source>
        <dbReference type="ARBA" id="ARBA00022448"/>
    </source>
</evidence>
<keyword evidence="4" id="KW-0813">Transport</keyword>
<organism evidence="10 11">
    <name type="scientific">Anaerocolumna cellulosilytica</name>
    <dbReference type="NCBI Taxonomy" id="433286"/>
    <lineage>
        <taxon>Bacteria</taxon>
        <taxon>Bacillati</taxon>
        <taxon>Bacillota</taxon>
        <taxon>Clostridia</taxon>
        <taxon>Lachnospirales</taxon>
        <taxon>Lachnospiraceae</taxon>
        <taxon>Anaerocolumna</taxon>
    </lineage>
</organism>
<dbReference type="EMBL" id="AP023367">
    <property type="protein sequence ID" value="BCJ95949.1"/>
    <property type="molecule type" value="Genomic_DNA"/>
</dbReference>
<evidence type="ECO:0000256" key="9">
    <source>
        <dbReference type="ARBA" id="ARBA00023251"/>
    </source>
</evidence>
<evidence type="ECO:0000313" key="10">
    <source>
        <dbReference type="EMBL" id="BCJ95949.1"/>
    </source>
</evidence>
<evidence type="ECO:0000256" key="8">
    <source>
        <dbReference type="ARBA" id="ARBA00023136"/>
    </source>
</evidence>
<dbReference type="GO" id="GO:0046677">
    <property type="term" value="P:response to antibiotic"/>
    <property type="evidence" value="ECO:0007669"/>
    <property type="project" value="UniProtKB-KW"/>
</dbReference>
<comment type="similarity">
    <text evidence="2">Belongs to the multi antimicrobial extrusion (MATE) (TC 2.A.66.1) family. MepA subfamily.</text>
</comment>
<evidence type="ECO:0000256" key="3">
    <source>
        <dbReference type="ARBA" id="ARBA00022106"/>
    </source>
</evidence>